<feature type="non-terminal residue" evidence="2">
    <location>
        <position position="1"/>
    </location>
</feature>
<dbReference type="Proteomes" id="UP001314903">
    <property type="component" value="Unassembled WGS sequence"/>
</dbReference>
<proteinExistence type="predicted"/>
<comment type="caution">
    <text evidence="2">The sequence shown here is derived from an EMBL/GenBank/DDBJ whole genome shotgun (WGS) entry which is preliminary data.</text>
</comment>
<reference evidence="2 3" key="1">
    <citation type="submission" date="2021-03" db="EMBL/GenBank/DDBJ databases">
        <title>Genomic Encyclopedia of Type Strains, Phase IV (KMG-IV): sequencing the most valuable type-strain genomes for metagenomic binning, comparative biology and taxonomic classification.</title>
        <authorList>
            <person name="Goeker M."/>
        </authorList>
    </citation>
    <scope>NUCLEOTIDE SEQUENCE [LARGE SCALE GENOMIC DNA]</scope>
    <source>
        <strain evidence="2 3">DSM 27512</strain>
    </source>
</reference>
<feature type="region of interest" description="Disordered" evidence="1">
    <location>
        <begin position="1"/>
        <end position="41"/>
    </location>
</feature>
<gene>
    <name evidence="2" type="ORF">J2Z35_002910</name>
</gene>
<name>A0ABS4KMR3_9FIRM</name>
<dbReference type="RefSeq" id="WP_209662119.1">
    <property type="nucleotide sequence ID" value="NZ_JAGGLI010000071.1"/>
</dbReference>
<evidence type="ECO:0000313" key="2">
    <source>
        <dbReference type="EMBL" id="MBP2029072.1"/>
    </source>
</evidence>
<protein>
    <submittedName>
        <fullName evidence="2">Uncharacterized protein</fullName>
    </submittedName>
</protein>
<organism evidence="2 3">
    <name type="scientific">Acetoanaerobium pronyense</name>
    <dbReference type="NCBI Taxonomy" id="1482736"/>
    <lineage>
        <taxon>Bacteria</taxon>
        <taxon>Bacillati</taxon>
        <taxon>Bacillota</taxon>
        <taxon>Clostridia</taxon>
        <taxon>Peptostreptococcales</taxon>
        <taxon>Filifactoraceae</taxon>
        <taxon>Acetoanaerobium</taxon>
    </lineage>
</organism>
<accession>A0ABS4KMR3</accession>
<evidence type="ECO:0000313" key="3">
    <source>
        <dbReference type="Proteomes" id="UP001314903"/>
    </source>
</evidence>
<dbReference type="EMBL" id="JAGGLI010000071">
    <property type="protein sequence ID" value="MBP2029072.1"/>
    <property type="molecule type" value="Genomic_DNA"/>
</dbReference>
<feature type="compositionally biased region" description="Basic and acidic residues" evidence="1">
    <location>
        <begin position="20"/>
        <end position="38"/>
    </location>
</feature>
<keyword evidence="3" id="KW-1185">Reference proteome</keyword>
<sequence>LNAILDMENNAPSQDLENEEITKEKDLDNDGVPDRIDINDNDNSIQKVTDLDIRYKKVNENKEKYTNAEIKENKKTEKAL</sequence>
<evidence type="ECO:0000256" key="1">
    <source>
        <dbReference type="SAM" id="MobiDB-lite"/>
    </source>
</evidence>